<protein>
    <submittedName>
        <fullName evidence="6">ATP-grasp fold domain protein, DUF201-type</fullName>
    </submittedName>
</protein>
<feature type="domain" description="ATP-grasp" evidence="5">
    <location>
        <begin position="57"/>
        <end position="263"/>
    </location>
</feature>
<dbReference type="GO" id="GO:0005524">
    <property type="term" value="F:ATP binding"/>
    <property type="evidence" value="ECO:0007669"/>
    <property type="project" value="UniProtKB-UniRule"/>
</dbReference>
<accession>F2KRL6</accession>
<evidence type="ECO:0000313" key="6">
    <source>
        <dbReference type="EMBL" id="AEA46781.1"/>
    </source>
</evidence>
<dbReference type="InterPro" id="IPR016677">
    <property type="entry name" value="UCP016817_carboligase"/>
</dbReference>
<dbReference type="OrthoDB" id="11959at2157"/>
<reference evidence="6 7" key="1">
    <citation type="submission" date="2011-03" db="EMBL/GenBank/DDBJ databases">
        <title>The complete genome of Archaeoglobus veneficus SNP6.</title>
        <authorList>
            <consortium name="US DOE Joint Genome Institute (JGI-PGF)"/>
            <person name="Lucas S."/>
            <person name="Copeland A."/>
            <person name="Lapidus A."/>
            <person name="Bruce D."/>
            <person name="Goodwin L."/>
            <person name="Pitluck S."/>
            <person name="Kyrpides N."/>
            <person name="Mavromatis K."/>
            <person name="Pagani I."/>
            <person name="Ivanova N."/>
            <person name="Mikhailova N."/>
            <person name="Lu M."/>
            <person name="Detter J.C."/>
            <person name="Tapia R."/>
            <person name="Han C."/>
            <person name="Land M."/>
            <person name="Hauser L."/>
            <person name="Markowitz V."/>
            <person name="Cheng J.-F."/>
            <person name="Hugenholtz P."/>
            <person name="Woyke T."/>
            <person name="Wu D."/>
            <person name="Spring S."/>
            <person name="Brambilla E."/>
            <person name="Klenk H.-P."/>
            <person name="Eisen J.A."/>
        </authorList>
    </citation>
    <scope>NUCLEOTIDE SEQUENCE [LARGE SCALE GENOMIC DNA]</scope>
    <source>
        <strain>SNP6</strain>
    </source>
</reference>
<dbReference type="STRING" id="693661.Arcve_0765"/>
<dbReference type="KEGG" id="ave:Arcve_0765"/>
<dbReference type="Proteomes" id="UP000008136">
    <property type="component" value="Chromosome"/>
</dbReference>
<dbReference type="GO" id="GO:0005829">
    <property type="term" value="C:cytosol"/>
    <property type="evidence" value="ECO:0007669"/>
    <property type="project" value="TreeGrafter"/>
</dbReference>
<dbReference type="PANTHER" id="PTHR43055">
    <property type="entry name" value="FORMATE-DEPENDENT PHOSPHORIBOSYLGLYCINAMIDE FORMYLTRANSFERASE"/>
    <property type="match status" value="1"/>
</dbReference>
<dbReference type="GO" id="GO:0016874">
    <property type="term" value="F:ligase activity"/>
    <property type="evidence" value="ECO:0007669"/>
    <property type="project" value="UniProtKB-KW"/>
</dbReference>
<dbReference type="PIRSF" id="PIRSF016817">
    <property type="entry name" value="UCP016817_carboligase"/>
    <property type="match status" value="1"/>
</dbReference>
<dbReference type="PANTHER" id="PTHR43055:SF1">
    <property type="entry name" value="FORMATE-DEPENDENT PHOSPHORIBOSYLGLYCINAMIDE FORMYLTRANSFERASE"/>
    <property type="match status" value="1"/>
</dbReference>
<dbReference type="eggNOG" id="arCOG01595">
    <property type="taxonomic scope" value="Archaea"/>
</dbReference>
<dbReference type="InterPro" id="IPR003806">
    <property type="entry name" value="ATP-grasp_PylC-type"/>
</dbReference>
<keyword evidence="1" id="KW-0436">Ligase</keyword>
<dbReference type="Gene3D" id="3.30.470.20">
    <property type="entry name" value="ATP-grasp fold, B domain"/>
    <property type="match status" value="1"/>
</dbReference>
<keyword evidence="3 4" id="KW-0067">ATP-binding</keyword>
<organism evidence="6 7">
    <name type="scientific">Archaeoglobus veneficus (strain DSM 11195 / SNP6)</name>
    <dbReference type="NCBI Taxonomy" id="693661"/>
    <lineage>
        <taxon>Archaea</taxon>
        <taxon>Methanobacteriati</taxon>
        <taxon>Methanobacteriota</taxon>
        <taxon>Archaeoglobi</taxon>
        <taxon>Archaeoglobales</taxon>
        <taxon>Archaeoglobaceae</taxon>
        <taxon>Archaeoglobus</taxon>
    </lineage>
</organism>
<evidence type="ECO:0000256" key="4">
    <source>
        <dbReference type="PROSITE-ProRule" id="PRU00409"/>
    </source>
</evidence>
<dbReference type="PROSITE" id="PS50975">
    <property type="entry name" value="ATP_GRASP"/>
    <property type="match status" value="1"/>
</dbReference>
<dbReference type="HOGENOM" id="CLU_057102_0_0_2"/>
<keyword evidence="2 4" id="KW-0547">Nucleotide-binding</keyword>
<sequence length="343" mass="38203">MNRVVVAGINVRNVAESARKAGWTVFAVTKYCDADLYLYADRIVRVEDKQEAEEAVKEVSERYNAPVVLSTGFEDLKVENTIGRVDERTLDKRKFYRILERAGIPHPEFAESCGEGPFLVKPRRGGGGVDVFLSDTPVTSNDCVCQQYIQGTSCSVSLLCGRRTTVVAVNHLLSGWNEMNASDFKYSGNITPYPCEAELRNEICRIAVETVELFDLSGSVGVDFIIADKPYVLEVNPRFQGSLDSIEWSLDVNLFSMHVASVEGRAVEVPKPRRFAARTIMYADREMRLKIPATCPFFADIPPRGVKVEKGEPLLSILASGGSFENVVEKVLERKNLVYAMQL</sequence>
<evidence type="ECO:0000256" key="2">
    <source>
        <dbReference type="ARBA" id="ARBA00022741"/>
    </source>
</evidence>
<keyword evidence="7" id="KW-1185">Reference proteome</keyword>
<dbReference type="Pfam" id="PF02655">
    <property type="entry name" value="ATP-grasp_3"/>
    <property type="match status" value="1"/>
</dbReference>
<dbReference type="AlphaFoldDB" id="F2KRL6"/>
<proteinExistence type="predicted"/>
<dbReference type="RefSeq" id="WP_013683453.1">
    <property type="nucleotide sequence ID" value="NC_015320.1"/>
</dbReference>
<name>F2KRL6_ARCVS</name>
<dbReference type="SUPFAM" id="SSF56059">
    <property type="entry name" value="Glutathione synthetase ATP-binding domain-like"/>
    <property type="match status" value="1"/>
</dbReference>
<evidence type="ECO:0000256" key="3">
    <source>
        <dbReference type="ARBA" id="ARBA00022840"/>
    </source>
</evidence>
<evidence type="ECO:0000259" key="5">
    <source>
        <dbReference type="PROSITE" id="PS50975"/>
    </source>
</evidence>
<dbReference type="GeneID" id="10393868"/>
<evidence type="ECO:0000256" key="1">
    <source>
        <dbReference type="ARBA" id="ARBA00022598"/>
    </source>
</evidence>
<dbReference type="EMBL" id="CP002588">
    <property type="protein sequence ID" value="AEA46781.1"/>
    <property type="molecule type" value="Genomic_DNA"/>
</dbReference>
<evidence type="ECO:0000313" key="7">
    <source>
        <dbReference type="Proteomes" id="UP000008136"/>
    </source>
</evidence>
<gene>
    <name evidence="6" type="ordered locus">Arcve_0765</name>
</gene>
<dbReference type="GO" id="GO:0046872">
    <property type="term" value="F:metal ion binding"/>
    <property type="evidence" value="ECO:0007669"/>
    <property type="project" value="InterPro"/>
</dbReference>
<dbReference type="InterPro" id="IPR011761">
    <property type="entry name" value="ATP-grasp"/>
</dbReference>